<dbReference type="InterPro" id="IPR025246">
    <property type="entry name" value="IS30-like_HTH"/>
</dbReference>
<dbReference type="Proteomes" id="UP000190890">
    <property type="component" value="Unassembled WGS sequence"/>
</dbReference>
<organism evidence="2 3">
    <name type="scientific">Clostridium puniceum</name>
    <dbReference type="NCBI Taxonomy" id="29367"/>
    <lineage>
        <taxon>Bacteria</taxon>
        <taxon>Bacillati</taxon>
        <taxon>Bacillota</taxon>
        <taxon>Clostridia</taxon>
        <taxon>Eubacteriales</taxon>
        <taxon>Clostridiaceae</taxon>
        <taxon>Clostridium</taxon>
    </lineage>
</organism>
<dbReference type="GO" id="GO:0005829">
    <property type="term" value="C:cytosol"/>
    <property type="evidence" value="ECO:0007669"/>
    <property type="project" value="TreeGrafter"/>
</dbReference>
<dbReference type="InterPro" id="IPR051917">
    <property type="entry name" value="Transposase-Integrase"/>
</dbReference>
<dbReference type="GO" id="GO:0004803">
    <property type="term" value="F:transposase activity"/>
    <property type="evidence" value="ECO:0007669"/>
    <property type="project" value="TreeGrafter"/>
</dbReference>
<dbReference type="OrthoDB" id="9776104at2"/>
<feature type="domain" description="Transposase IS30-like HTH" evidence="1">
    <location>
        <begin position="3"/>
        <end position="45"/>
    </location>
</feature>
<dbReference type="Gene3D" id="1.10.10.60">
    <property type="entry name" value="Homeodomain-like"/>
    <property type="match status" value="1"/>
</dbReference>
<evidence type="ECO:0000313" key="3">
    <source>
        <dbReference type="Proteomes" id="UP000190890"/>
    </source>
</evidence>
<keyword evidence="3" id="KW-1185">Reference proteome</keyword>
<dbReference type="AlphaFoldDB" id="A0A1S8T1Z3"/>
<reference evidence="2 3" key="1">
    <citation type="submission" date="2016-05" db="EMBL/GenBank/DDBJ databases">
        <title>Microbial solvent formation.</title>
        <authorList>
            <person name="Poehlein A."/>
            <person name="Montoya Solano J.D."/>
            <person name="Flitsch S."/>
            <person name="Krabben P."/>
            <person name="Duerre P."/>
            <person name="Daniel R."/>
        </authorList>
    </citation>
    <scope>NUCLEOTIDE SEQUENCE [LARGE SCALE GENOMIC DNA]</scope>
    <source>
        <strain evidence="2 3">DSM 2619</strain>
    </source>
</reference>
<evidence type="ECO:0000313" key="2">
    <source>
        <dbReference type="EMBL" id="OOM71669.1"/>
    </source>
</evidence>
<dbReference type="PANTHER" id="PTHR10948">
    <property type="entry name" value="TRANSPOSASE"/>
    <property type="match status" value="1"/>
</dbReference>
<proteinExistence type="predicted"/>
<gene>
    <name evidence="2" type="ORF">CLPUN_49080</name>
</gene>
<comment type="caution">
    <text evidence="2">The sequence shown here is derived from an EMBL/GenBank/DDBJ whole genome shotgun (WGS) entry which is preliminary data.</text>
</comment>
<sequence>MCYKHITINERCYIIEYLNLGWSLSKIAKELNRNKSSILREIKRNNLNGKYSAHTAQDKYQIRRTKCKPYCKMVNASLVNYIQEKLNVHWFPE</sequence>
<protein>
    <recommendedName>
        <fullName evidence="1">Transposase IS30-like HTH domain-containing protein</fullName>
    </recommendedName>
</protein>
<dbReference type="PANTHER" id="PTHR10948:SF23">
    <property type="entry name" value="TRANSPOSASE INSI FOR INSERTION SEQUENCE ELEMENT IS30A-RELATED"/>
    <property type="match status" value="1"/>
</dbReference>
<dbReference type="Pfam" id="PF13936">
    <property type="entry name" value="HTH_38"/>
    <property type="match status" value="1"/>
</dbReference>
<name>A0A1S8T1Z3_9CLOT</name>
<dbReference type="GO" id="GO:0032196">
    <property type="term" value="P:transposition"/>
    <property type="evidence" value="ECO:0007669"/>
    <property type="project" value="TreeGrafter"/>
</dbReference>
<dbReference type="EMBL" id="LZZM01000228">
    <property type="protein sequence ID" value="OOM71669.1"/>
    <property type="molecule type" value="Genomic_DNA"/>
</dbReference>
<evidence type="ECO:0000259" key="1">
    <source>
        <dbReference type="Pfam" id="PF13936"/>
    </source>
</evidence>
<dbReference type="RefSeq" id="WP_077849807.1">
    <property type="nucleotide sequence ID" value="NZ_LZZM01000228.1"/>
</dbReference>
<accession>A0A1S8T1Z3</accession>